<feature type="non-terminal residue" evidence="1">
    <location>
        <position position="168"/>
    </location>
</feature>
<proteinExistence type="predicted"/>
<feature type="non-terminal residue" evidence="1">
    <location>
        <position position="1"/>
    </location>
</feature>
<name>A0A0K2VLW2_LEPSM</name>
<dbReference type="EMBL" id="HACA01033829">
    <property type="protein sequence ID" value="CDW51191.1"/>
    <property type="molecule type" value="Transcribed_RNA"/>
</dbReference>
<accession>A0A0K2VLW2</accession>
<organism evidence="1">
    <name type="scientific">Lepeophtheirus salmonis</name>
    <name type="common">Salmon louse</name>
    <name type="synonym">Caligus salmonis</name>
    <dbReference type="NCBI Taxonomy" id="72036"/>
    <lineage>
        <taxon>Eukaryota</taxon>
        <taxon>Metazoa</taxon>
        <taxon>Ecdysozoa</taxon>
        <taxon>Arthropoda</taxon>
        <taxon>Crustacea</taxon>
        <taxon>Multicrustacea</taxon>
        <taxon>Hexanauplia</taxon>
        <taxon>Copepoda</taxon>
        <taxon>Siphonostomatoida</taxon>
        <taxon>Caligidae</taxon>
        <taxon>Lepeophtheirus</taxon>
    </lineage>
</organism>
<evidence type="ECO:0000313" key="1">
    <source>
        <dbReference type="EMBL" id="CDW51191.1"/>
    </source>
</evidence>
<sequence length="168" mass="19509">LHYVTLDLLILQHRDSVVDQDGWRSGFEVGSEVGRRLQHIHRRYFQRDRLQLRQQIQVHEIFMAKEARAFTPTIDRRRFDYQLYLGNILARHSPTLVTCPRLPSAQISKHLLSNSSLLFSCLVSSSSSSSSSSFPLNYVRTYVKQQQQRSFLFSSSSFLNSCFLLHSS</sequence>
<protein>
    <submittedName>
        <fullName evidence="1">Uncharacterized protein</fullName>
    </submittedName>
</protein>
<reference evidence="1" key="1">
    <citation type="submission" date="2014-05" db="EMBL/GenBank/DDBJ databases">
        <authorList>
            <person name="Chronopoulou M."/>
        </authorList>
    </citation>
    <scope>NUCLEOTIDE SEQUENCE</scope>
    <source>
        <tissue evidence="1">Whole organism</tissue>
    </source>
</reference>
<dbReference type="AlphaFoldDB" id="A0A0K2VLW2"/>